<reference evidence="1" key="1">
    <citation type="journal article" date="2023" name="PhytoFront">
        <title>Draft Genome Resources of Seven Strains of Tilletia horrida, Causal Agent of Kernel Smut of Rice.</title>
        <authorList>
            <person name="Khanal S."/>
            <person name="Antony Babu S."/>
            <person name="Zhou X.G."/>
        </authorList>
    </citation>
    <scope>NUCLEOTIDE SEQUENCE</scope>
    <source>
        <strain evidence="1">TX6</strain>
    </source>
</reference>
<sequence length="108" mass="11698">MCNTKIERLVCASCKEFVEYRFTVDPCVSIKQGAHACCTSLQPPVSKGKDVSIGYDCYPCRLDAPRRAEEAKKAAEAAKKAAKAAEEASIPKTAGGDADLELHSAKYW</sequence>
<evidence type="ECO:0000313" key="2">
    <source>
        <dbReference type="Proteomes" id="UP001176517"/>
    </source>
</evidence>
<proteinExistence type="predicted"/>
<protein>
    <submittedName>
        <fullName evidence="1">Uncharacterized protein</fullName>
    </submittedName>
</protein>
<gene>
    <name evidence="1" type="ORF">OC846_003855</name>
</gene>
<dbReference type="AlphaFoldDB" id="A0AAN6GNP6"/>
<dbReference type="EMBL" id="JAPDMZ010000101">
    <property type="protein sequence ID" value="KAK0550021.1"/>
    <property type="molecule type" value="Genomic_DNA"/>
</dbReference>
<comment type="caution">
    <text evidence="1">The sequence shown here is derived from an EMBL/GenBank/DDBJ whole genome shotgun (WGS) entry which is preliminary data.</text>
</comment>
<evidence type="ECO:0000313" key="1">
    <source>
        <dbReference type="EMBL" id="KAK0550021.1"/>
    </source>
</evidence>
<accession>A0AAN6GNP6</accession>
<name>A0AAN6GNP6_9BASI</name>
<organism evidence="1 2">
    <name type="scientific">Tilletia horrida</name>
    <dbReference type="NCBI Taxonomy" id="155126"/>
    <lineage>
        <taxon>Eukaryota</taxon>
        <taxon>Fungi</taxon>
        <taxon>Dikarya</taxon>
        <taxon>Basidiomycota</taxon>
        <taxon>Ustilaginomycotina</taxon>
        <taxon>Exobasidiomycetes</taxon>
        <taxon>Tilletiales</taxon>
        <taxon>Tilletiaceae</taxon>
        <taxon>Tilletia</taxon>
    </lineage>
</organism>
<dbReference type="Proteomes" id="UP001176517">
    <property type="component" value="Unassembled WGS sequence"/>
</dbReference>
<keyword evidence="2" id="KW-1185">Reference proteome</keyword>